<sequence>MSTTTVKTCSFQQRIYTKIQSLGSKTALLLSLWSCTATSLPAPNVTWDTYTNSRYGFEFPYPNNWNALPAKTNNDGIILVSSKNNSVEIRAWAANRLPESIATNSQTTINPNFKTAQGVSGVLLVEIDQQISSMTLSLTQDQVEYHWQARSENQDFSDYYNLFYYIAYQYRIPD</sequence>
<dbReference type="RefSeq" id="WP_323197281.1">
    <property type="nucleotide sequence ID" value="NZ_JAYGHG010000032.1"/>
</dbReference>
<dbReference type="Proteomes" id="UP001302120">
    <property type="component" value="Unassembled WGS sequence"/>
</dbReference>
<protein>
    <submittedName>
        <fullName evidence="1">Uncharacterized protein</fullName>
    </submittedName>
</protein>
<keyword evidence="2" id="KW-1185">Reference proteome</keyword>
<organism evidence="1 2">
    <name type="scientific">Nodularia harveyana UHCC-0300</name>
    <dbReference type="NCBI Taxonomy" id="2974287"/>
    <lineage>
        <taxon>Bacteria</taxon>
        <taxon>Bacillati</taxon>
        <taxon>Cyanobacteriota</taxon>
        <taxon>Cyanophyceae</taxon>
        <taxon>Nostocales</taxon>
        <taxon>Nodulariaceae</taxon>
        <taxon>Nodularia</taxon>
    </lineage>
</organism>
<evidence type="ECO:0000313" key="1">
    <source>
        <dbReference type="EMBL" id="MEA5582970.1"/>
    </source>
</evidence>
<comment type="caution">
    <text evidence="1">The sequence shown here is derived from an EMBL/GenBank/DDBJ whole genome shotgun (WGS) entry which is preliminary data.</text>
</comment>
<gene>
    <name evidence="1" type="ORF">VB620_16675</name>
</gene>
<proteinExistence type="predicted"/>
<dbReference type="EMBL" id="JAYGHG010000032">
    <property type="protein sequence ID" value="MEA5582970.1"/>
    <property type="molecule type" value="Genomic_DNA"/>
</dbReference>
<evidence type="ECO:0000313" key="2">
    <source>
        <dbReference type="Proteomes" id="UP001302120"/>
    </source>
</evidence>
<accession>A0ABU5UHJ3</accession>
<reference evidence="1 2" key="1">
    <citation type="submission" date="2023-12" db="EMBL/GenBank/DDBJ databases">
        <title>Baltic Sea Cyanobacteria.</title>
        <authorList>
            <person name="Delbaje E."/>
            <person name="Fewer D.P."/>
            <person name="Shishido T.K."/>
        </authorList>
    </citation>
    <scope>NUCLEOTIDE SEQUENCE [LARGE SCALE GENOMIC DNA]</scope>
    <source>
        <strain evidence="1 2">UHCC-0300</strain>
    </source>
</reference>
<name>A0ABU5UHJ3_9CYAN</name>